<dbReference type="InterPro" id="IPR003593">
    <property type="entry name" value="AAA+_ATPase"/>
</dbReference>
<feature type="region of interest" description="Disordered" evidence="4">
    <location>
        <begin position="505"/>
        <end position="525"/>
    </location>
</feature>
<dbReference type="EMBL" id="JACOOZ010000002">
    <property type="protein sequence ID" value="MBC5667046.1"/>
    <property type="molecule type" value="Genomic_DNA"/>
</dbReference>
<dbReference type="InterPro" id="IPR037118">
    <property type="entry name" value="Val-tRNA_synth_C_sf"/>
</dbReference>
<feature type="domain" description="ABC transporter" evidence="5">
    <location>
        <begin position="4"/>
        <end position="218"/>
    </location>
</feature>
<accession>A0ABR7F0B7</accession>
<dbReference type="RefSeq" id="WP_186839993.1">
    <property type="nucleotide sequence ID" value="NZ_JACOOZ010000002.1"/>
</dbReference>
<feature type="domain" description="ABC transporter" evidence="5">
    <location>
        <begin position="282"/>
        <end position="507"/>
    </location>
</feature>
<dbReference type="SUPFAM" id="SSF52540">
    <property type="entry name" value="P-loop containing nucleoside triphosphate hydrolases"/>
    <property type="match status" value="2"/>
</dbReference>
<dbReference type="InterPro" id="IPR003439">
    <property type="entry name" value="ABC_transporter-like_ATP-bd"/>
</dbReference>
<evidence type="ECO:0000256" key="3">
    <source>
        <dbReference type="SAM" id="Coils"/>
    </source>
</evidence>
<dbReference type="PROSITE" id="PS50893">
    <property type="entry name" value="ABC_TRANSPORTER_2"/>
    <property type="match status" value="2"/>
</dbReference>
<dbReference type="Gene3D" id="1.10.287.380">
    <property type="entry name" value="Valyl-tRNA synthetase, C-terminal domain"/>
    <property type="match status" value="1"/>
</dbReference>
<keyword evidence="1" id="KW-0547">Nucleotide-binding</keyword>
<dbReference type="PANTHER" id="PTHR42855">
    <property type="entry name" value="ABC TRANSPORTER ATP-BINDING SUBUNIT"/>
    <property type="match status" value="1"/>
</dbReference>
<keyword evidence="2 6" id="KW-0067">ATP-binding</keyword>
<dbReference type="InterPro" id="IPR017871">
    <property type="entry name" value="ABC_transporter-like_CS"/>
</dbReference>
<keyword evidence="3" id="KW-0175">Coiled coil</keyword>
<dbReference type="PANTHER" id="PTHR42855:SF1">
    <property type="entry name" value="ABC TRANSPORTER DOMAIN-CONTAINING PROTEIN"/>
    <property type="match status" value="1"/>
</dbReference>
<dbReference type="Proteomes" id="UP000597877">
    <property type="component" value="Unassembled WGS sequence"/>
</dbReference>
<feature type="coiled-coil region" evidence="3">
    <location>
        <begin position="541"/>
        <end position="592"/>
    </location>
</feature>
<dbReference type="SMART" id="SM00382">
    <property type="entry name" value="AAA"/>
    <property type="match status" value="2"/>
</dbReference>
<dbReference type="InterPro" id="IPR051309">
    <property type="entry name" value="ABCF_ATPase"/>
</dbReference>
<evidence type="ECO:0000256" key="1">
    <source>
        <dbReference type="ARBA" id="ARBA00022741"/>
    </source>
</evidence>
<dbReference type="Gene3D" id="3.40.50.300">
    <property type="entry name" value="P-loop containing nucleotide triphosphate hydrolases"/>
    <property type="match status" value="2"/>
</dbReference>
<keyword evidence="7" id="KW-1185">Reference proteome</keyword>
<organism evidence="6 7">
    <name type="scientific">Eubacterium segne</name>
    <dbReference type="NCBI Taxonomy" id="2763045"/>
    <lineage>
        <taxon>Bacteria</taxon>
        <taxon>Bacillati</taxon>
        <taxon>Bacillota</taxon>
        <taxon>Clostridia</taxon>
        <taxon>Eubacteriales</taxon>
        <taxon>Eubacteriaceae</taxon>
        <taxon>Eubacterium</taxon>
    </lineage>
</organism>
<gene>
    <name evidence="6" type="ORF">H8S00_03445</name>
</gene>
<proteinExistence type="predicted"/>
<dbReference type="GO" id="GO:0005524">
    <property type="term" value="F:ATP binding"/>
    <property type="evidence" value="ECO:0007669"/>
    <property type="project" value="UniProtKB-KW"/>
</dbReference>
<dbReference type="CDD" id="cd03221">
    <property type="entry name" value="ABCF_EF-3"/>
    <property type="match status" value="2"/>
</dbReference>
<dbReference type="InterPro" id="IPR032524">
    <property type="entry name" value="ABC_tran_C"/>
</dbReference>
<reference evidence="6 7" key="1">
    <citation type="submission" date="2020-08" db="EMBL/GenBank/DDBJ databases">
        <title>Genome public.</title>
        <authorList>
            <person name="Liu C."/>
            <person name="Sun Q."/>
        </authorList>
    </citation>
    <scope>NUCLEOTIDE SEQUENCE [LARGE SCALE GENOMIC DNA]</scope>
    <source>
        <strain evidence="6 7">BX4</strain>
    </source>
</reference>
<evidence type="ECO:0000256" key="4">
    <source>
        <dbReference type="SAM" id="MobiDB-lite"/>
    </source>
</evidence>
<evidence type="ECO:0000313" key="7">
    <source>
        <dbReference type="Proteomes" id="UP000597877"/>
    </source>
</evidence>
<name>A0ABR7F0B7_9FIRM</name>
<dbReference type="InterPro" id="IPR032781">
    <property type="entry name" value="ABC_tran_Xtn"/>
</dbReference>
<sequence>MNILSLENITHSYTERKLFDNTSFYLHEGEKVGVIGINGTGKSTLLKIMAGLEVPDEGEVIKASNMMIHYLPQNPKFNDGDTVLESVQNMIHHHANENELVKAKSMMTRLGITDFEQKTGELSGGQRKRLALVSVLITPCDILILDEPTNHLDSEMAQWLENQLKAFKGALVMVTHDRYFLDSVTNLIIELDKGKIYSYDEKYSGFLQRKAEREDSVKASERKRQSILRKEIEWMQRGARARSTKQKAHIKRYEDLKNQKGIETEDKIELSSIKSRMGKTTIEMENICKAYGENVLIKDFSYNFLKGDRVGFVGKNGCGKTTLMKIVDGRIKPDSGIVNIGQTIKIGYYTQEIENDKDAGIAYMNPDDKVIDYIKNTAEFVRTQEGLVSASVMLERFLFPSSQQYSKIEKLSGGEKRRLNLLRVLMEAPNVLILDEPTNDLDIETMTILEDYLDSFDGIVITVSHDRYFLDRVVRRIFSFEGNGVIKQYEGGYTDYYNKKQEEVEHTKEQEKPASKGRQEKTAYKSKNKKLKFSYNEQREYDTIEDDIGKLEKKLEKLDIDMNKNATNSVKLKELMDEKEETEALLMEKMDRWEYLEDLAKKIQQQ</sequence>
<evidence type="ECO:0000259" key="5">
    <source>
        <dbReference type="PROSITE" id="PS50893"/>
    </source>
</evidence>
<dbReference type="InterPro" id="IPR027417">
    <property type="entry name" value="P-loop_NTPase"/>
</dbReference>
<dbReference type="Pfam" id="PF16326">
    <property type="entry name" value="ABC_tran_CTD"/>
    <property type="match status" value="1"/>
</dbReference>
<evidence type="ECO:0000256" key="2">
    <source>
        <dbReference type="ARBA" id="ARBA00022840"/>
    </source>
</evidence>
<dbReference type="Pfam" id="PF00005">
    <property type="entry name" value="ABC_tran"/>
    <property type="match status" value="2"/>
</dbReference>
<comment type="caution">
    <text evidence="6">The sequence shown here is derived from an EMBL/GenBank/DDBJ whole genome shotgun (WGS) entry which is preliminary data.</text>
</comment>
<dbReference type="Pfam" id="PF12848">
    <property type="entry name" value="ABC_tran_Xtn"/>
    <property type="match status" value="1"/>
</dbReference>
<dbReference type="PROSITE" id="PS00211">
    <property type="entry name" value="ABC_TRANSPORTER_1"/>
    <property type="match status" value="2"/>
</dbReference>
<feature type="compositionally biased region" description="Basic and acidic residues" evidence="4">
    <location>
        <begin position="505"/>
        <end position="523"/>
    </location>
</feature>
<evidence type="ECO:0000313" key="6">
    <source>
        <dbReference type="EMBL" id="MBC5667046.1"/>
    </source>
</evidence>
<protein>
    <submittedName>
        <fullName evidence="6">ABC-F family ATP-binding cassette domain-containing protein</fullName>
    </submittedName>
</protein>